<dbReference type="Pfam" id="PF02653">
    <property type="entry name" value="BPD_transp_2"/>
    <property type="match status" value="1"/>
</dbReference>
<evidence type="ECO:0000256" key="2">
    <source>
        <dbReference type="ARBA" id="ARBA00022475"/>
    </source>
</evidence>
<feature type="transmembrane region" description="Helical" evidence="7">
    <location>
        <begin position="39"/>
        <end position="57"/>
    </location>
</feature>
<evidence type="ECO:0000256" key="7">
    <source>
        <dbReference type="SAM" id="Phobius"/>
    </source>
</evidence>
<accession>A0ABN2BH38</accession>
<feature type="transmembrane region" description="Helical" evidence="7">
    <location>
        <begin position="234"/>
        <end position="260"/>
    </location>
</feature>
<evidence type="ECO:0000256" key="6">
    <source>
        <dbReference type="SAM" id="MobiDB-lite"/>
    </source>
</evidence>
<comment type="caution">
    <text evidence="8">The sequence shown here is derived from an EMBL/GenBank/DDBJ whole genome shotgun (WGS) entry which is preliminary data.</text>
</comment>
<dbReference type="Proteomes" id="UP001500842">
    <property type="component" value="Unassembled WGS sequence"/>
</dbReference>
<keyword evidence="2" id="KW-1003">Cell membrane</keyword>
<evidence type="ECO:0000256" key="5">
    <source>
        <dbReference type="ARBA" id="ARBA00023136"/>
    </source>
</evidence>
<dbReference type="InterPro" id="IPR001851">
    <property type="entry name" value="ABC_transp_permease"/>
</dbReference>
<evidence type="ECO:0000256" key="4">
    <source>
        <dbReference type="ARBA" id="ARBA00022989"/>
    </source>
</evidence>
<protein>
    <submittedName>
        <fullName evidence="8">ABC transporter permease</fullName>
    </submittedName>
</protein>
<evidence type="ECO:0000313" key="8">
    <source>
        <dbReference type="EMBL" id="GAA1538745.1"/>
    </source>
</evidence>
<reference evidence="8 9" key="1">
    <citation type="journal article" date="2019" name="Int. J. Syst. Evol. Microbiol.">
        <title>The Global Catalogue of Microorganisms (GCM) 10K type strain sequencing project: providing services to taxonomists for standard genome sequencing and annotation.</title>
        <authorList>
            <consortium name="The Broad Institute Genomics Platform"/>
            <consortium name="The Broad Institute Genome Sequencing Center for Infectious Disease"/>
            <person name="Wu L."/>
            <person name="Ma J."/>
        </authorList>
    </citation>
    <scope>NUCLEOTIDE SEQUENCE [LARGE SCALE GENOMIC DNA]</scope>
    <source>
        <strain evidence="8 9">JCM 14942</strain>
    </source>
</reference>
<feature type="transmembrane region" description="Helical" evidence="7">
    <location>
        <begin position="15"/>
        <end position="32"/>
    </location>
</feature>
<feature type="transmembrane region" description="Helical" evidence="7">
    <location>
        <begin position="146"/>
        <end position="168"/>
    </location>
</feature>
<dbReference type="PANTHER" id="PTHR43370:SF2">
    <property type="entry name" value="ABC TRANSPORTER PERMEASE PROTEIN"/>
    <property type="match status" value="1"/>
</dbReference>
<evidence type="ECO:0000256" key="1">
    <source>
        <dbReference type="ARBA" id="ARBA00004651"/>
    </source>
</evidence>
<feature type="transmembrane region" description="Helical" evidence="7">
    <location>
        <begin position="92"/>
        <end position="115"/>
    </location>
</feature>
<proteinExistence type="predicted"/>
<gene>
    <name evidence="8" type="ORF">GCM10009788_46750</name>
</gene>
<dbReference type="CDD" id="cd06580">
    <property type="entry name" value="TM_PBP1_transp_TpRbsC_like"/>
    <property type="match status" value="1"/>
</dbReference>
<comment type="subcellular location">
    <subcellularLocation>
        <location evidence="1">Cell membrane</location>
        <topology evidence="1">Multi-pass membrane protein</topology>
    </subcellularLocation>
</comment>
<name>A0ABN2BH38_9ACTN</name>
<keyword evidence="5 7" id="KW-0472">Membrane</keyword>
<evidence type="ECO:0000313" key="9">
    <source>
        <dbReference type="Proteomes" id="UP001500842"/>
    </source>
</evidence>
<dbReference type="RefSeq" id="WP_181411029.1">
    <property type="nucleotide sequence ID" value="NZ_BAAAOR010000035.1"/>
</dbReference>
<organism evidence="8 9">
    <name type="scientific">Nocardioides humi</name>
    <dbReference type="NCBI Taxonomy" id="449461"/>
    <lineage>
        <taxon>Bacteria</taxon>
        <taxon>Bacillati</taxon>
        <taxon>Actinomycetota</taxon>
        <taxon>Actinomycetes</taxon>
        <taxon>Propionibacteriales</taxon>
        <taxon>Nocardioidaceae</taxon>
        <taxon>Nocardioides</taxon>
    </lineage>
</organism>
<sequence>MTDLLLGADLWTSTLRGGAALLFVALGVYLPYRAGALNLGAEGIMLAGCYGAILVAAKTGGSPWVGVLAGMATGAALAGLLALLALGLRANLYVIGIALNFAVSGGTAVLTGILYGTAGTITTPSLSPLPHVGAHWDQGLPWLGQLLGSQTVLVYVAIGAAVATTWWINNWRSGVVLRATGTRPDVVQAQGFDVRRTQAIALIVGGALIGLGGAQLALSGTAQFTPDMTSGRGFVALTLIFVAGSRCGLLIPLAFAFAAFDAVGVNLQALHLPTELSAVVPYAAVIVLLVLVARGQELLRRRRPAATPTAGGPDEPPQPPQPSLTADLSISSQEADRL</sequence>
<keyword evidence="4 7" id="KW-1133">Transmembrane helix</keyword>
<dbReference type="PANTHER" id="PTHR43370">
    <property type="entry name" value="SUGAR ABC TRANSPORTER INTEGRAL MEMBRANE PROTEIN-RELATED"/>
    <property type="match status" value="1"/>
</dbReference>
<feature type="region of interest" description="Disordered" evidence="6">
    <location>
        <begin position="303"/>
        <end position="338"/>
    </location>
</feature>
<evidence type="ECO:0000256" key="3">
    <source>
        <dbReference type="ARBA" id="ARBA00022692"/>
    </source>
</evidence>
<feature type="transmembrane region" description="Helical" evidence="7">
    <location>
        <begin position="63"/>
        <end position="85"/>
    </location>
</feature>
<keyword evidence="9" id="KW-1185">Reference proteome</keyword>
<keyword evidence="3 7" id="KW-0812">Transmembrane</keyword>
<feature type="transmembrane region" description="Helical" evidence="7">
    <location>
        <begin position="272"/>
        <end position="293"/>
    </location>
</feature>
<feature type="compositionally biased region" description="Polar residues" evidence="6">
    <location>
        <begin position="323"/>
        <end position="338"/>
    </location>
</feature>
<dbReference type="EMBL" id="BAAAOR010000035">
    <property type="protein sequence ID" value="GAA1538745.1"/>
    <property type="molecule type" value="Genomic_DNA"/>
</dbReference>